<gene>
    <name evidence="3" type="ORF">ACFQ21_17850</name>
</gene>
<dbReference type="Proteomes" id="UP001597112">
    <property type="component" value="Unassembled WGS sequence"/>
</dbReference>
<accession>A0ABW3K4Z3</accession>
<dbReference type="RefSeq" id="WP_377580644.1">
    <property type="nucleotide sequence ID" value="NZ_JBHTKA010000007.1"/>
</dbReference>
<feature type="signal peptide" evidence="2">
    <location>
        <begin position="1"/>
        <end position="21"/>
    </location>
</feature>
<evidence type="ECO:0000313" key="3">
    <source>
        <dbReference type="EMBL" id="MFD1001197.1"/>
    </source>
</evidence>
<evidence type="ECO:0000256" key="2">
    <source>
        <dbReference type="SAM" id="SignalP"/>
    </source>
</evidence>
<feature type="chain" id="PRO_5046872738" evidence="2">
    <location>
        <begin position="22"/>
        <end position="122"/>
    </location>
</feature>
<organism evidence="3 4">
    <name type="scientific">Ohtaekwangia kribbensis</name>
    <dbReference type="NCBI Taxonomy" id="688913"/>
    <lineage>
        <taxon>Bacteria</taxon>
        <taxon>Pseudomonadati</taxon>
        <taxon>Bacteroidota</taxon>
        <taxon>Cytophagia</taxon>
        <taxon>Cytophagales</taxon>
        <taxon>Fulvivirgaceae</taxon>
        <taxon>Ohtaekwangia</taxon>
    </lineage>
</organism>
<reference evidence="4" key="1">
    <citation type="journal article" date="2019" name="Int. J. Syst. Evol. Microbiol.">
        <title>The Global Catalogue of Microorganisms (GCM) 10K type strain sequencing project: providing services to taxonomists for standard genome sequencing and annotation.</title>
        <authorList>
            <consortium name="The Broad Institute Genomics Platform"/>
            <consortium name="The Broad Institute Genome Sequencing Center for Infectious Disease"/>
            <person name="Wu L."/>
            <person name="Ma J."/>
        </authorList>
    </citation>
    <scope>NUCLEOTIDE SEQUENCE [LARGE SCALE GENOMIC DNA]</scope>
    <source>
        <strain evidence="4">CCUG 58938</strain>
    </source>
</reference>
<dbReference type="EMBL" id="JBHTKA010000007">
    <property type="protein sequence ID" value="MFD1001197.1"/>
    <property type="molecule type" value="Genomic_DNA"/>
</dbReference>
<proteinExistence type="predicted"/>
<keyword evidence="2" id="KW-0732">Signal</keyword>
<protein>
    <submittedName>
        <fullName evidence="3">Uncharacterized protein</fullName>
    </submittedName>
</protein>
<comment type="caution">
    <text evidence="3">The sequence shown here is derived from an EMBL/GenBank/DDBJ whole genome shotgun (WGS) entry which is preliminary data.</text>
</comment>
<sequence length="122" mass="13389">MKKLMLLFAGMLMLGIVAVNAQQVDTTGVTPSPQQEQPSATQQPSDQYIQKDYDVVKSADVPASLRTTLKGSEYTGWESGSVYRNKTTNGYMVRIGSGDQTKNYYFDKGGKRIQDPGSSSRP</sequence>
<keyword evidence="4" id="KW-1185">Reference proteome</keyword>
<name>A0ABW3K4Z3_9BACT</name>
<dbReference type="Gene3D" id="3.10.450.360">
    <property type="match status" value="1"/>
</dbReference>
<feature type="region of interest" description="Disordered" evidence="1">
    <location>
        <begin position="26"/>
        <end position="47"/>
    </location>
</feature>
<evidence type="ECO:0000313" key="4">
    <source>
        <dbReference type="Proteomes" id="UP001597112"/>
    </source>
</evidence>
<evidence type="ECO:0000256" key="1">
    <source>
        <dbReference type="SAM" id="MobiDB-lite"/>
    </source>
</evidence>